<evidence type="ECO:0000313" key="2">
    <source>
        <dbReference type="EMBL" id="GBM34542.1"/>
    </source>
</evidence>
<dbReference type="InterPro" id="IPR012337">
    <property type="entry name" value="RNaseH-like_sf"/>
</dbReference>
<dbReference type="Gene3D" id="3.30.420.10">
    <property type="entry name" value="Ribonuclease H-like superfamily/Ribonuclease H"/>
    <property type="match status" value="1"/>
</dbReference>
<dbReference type="Proteomes" id="UP000499080">
    <property type="component" value="Unassembled WGS sequence"/>
</dbReference>
<sequence length="115" mass="13128">MSAIDFAMCWALENRVRINIHTDGQSSIKALRSVRSRSATVNKVKKIFYLAEGSVRLTWVKAHADDPENELSNHHAKLATAEGEKLKIPTPYSCVKFKIEKNLLKDWQETWDTIS</sequence>
<keyword evidence="3" id="KW-1185">Reference proteome</keyword>
<dbReference type="OrthoDB" id="6437659at2759"/>
<dbReference type="PROSITE" id="PS50879">
    <property type="entry name" value="RNASE_H_1"/>
    <property type="match status" value="1"/>
</dbReference>
<comment type="caution">
    <text evidence="2">The sequence shown here is derived from an EMBL/GenBank/DDBJ whole genome shotgun (WGS) entry which is preliminary data.</text>
</comment>
<dbReference type="EMBL" id="BGPR01000763">
    <property type="protein sequence ID" value="GBM34542.1"/>
    <property type="molecule type" value="Genomic_DNA"/>
</dbReference>
<organism evidence="2 3">
    <name type="scientific">Araneus ventricosus</name>
    <name type="common">Orbweaver spider</name>
    <name type="synonym">Epeira ventricosa</name>
    <dbReference type="NCBI Taxonomy" id="182803"/>
    <lineage>
        <taxon>Eukaryota</taxon>
        <taxon>Metazoa</taxon>
        <taxon>Ecdysozoa</taxon>
        <taxon>Arthropoda</taxon>
        <taxon>Chelicerata</taxon>
        <taxon>Arachnida</taxon>
        <taxon>Araneae</taxon>
        <taxon>Araneomorphae</taxon>
        <taxon>Entelegynae</taxon>
        <taxon>Araneoidea</taxon>
        <taxon>Araneidae</taxon>
        <taxon>Araneus</taxon>
    </lineage>
</organism>
<reference evidence="2 3" key="1">
    <citation type="journal article" date="2019" name="Sci. Rep.">
        <title>Orb-weaving spider Araneus ventricosus genome elucidates the spidroin gene catalogue.</title>
        <authorList>
            <person name="Kono N."/>
            <person name="Nakamura H."/>
            <person name="Ohtoshi R."/>
            <person name="Moran D.A.P."/>
            <person name="Shinohara A."/>
            <person name="Yoshida Y."/>
            <person name="Fujiwara M."/>
            <person name="Mori M."/>
            <person name="Tomita M."/>
            <person name="Arakawa K."/>
        </authorList>
    </citation>
    <scope>NUCLEOTIDE SEQUENCE [LARGE SCALE GENOMIC DNA]</scope>
</reference>
<name>A0A4Y2EZ44_ARAVE</name>
<accession>A0A4Y2EZ44</accession>
<dbReference type="GO" id="GO:0003676">
    <property type="term" value="F:nucleic acid binding"/>
    <property type="evidence" value="ECO:0007669"/>
    <property type="project" value="InterPro"/>
</dbReference>
<evidence type="ECO:0000259" key="1">
    <source>
        <dbReference type="PROSITE" id="PS50879"/>
    </source>
</evidence>
<dbReference type="SUPFAM" id="SSF53098">
    <property type="entry name" value="Ribonuclease H-like"/>
    <property type="match status" value="1"/>
</dbReference>
<dbReference type="InterPro" id="IPR002156">
    <property type="entry name" value="RNaseH_domain"/>
</dbReference>
<dbReference type="GO" id="GO:0004523">
    <property type="term" value="F:RNA-DNA hybrid ribonuclease activity"/>
    <property type="evidence" value="ECO:0007669"/>
    <property type="project" value="InterPro"/>
</dbReference>
<dbReference type="InterPro" id="IPR036397">
    <property type="entry name" value="RNaseH_sf"/>
</dbReference>
<gene>
    <name evidence="2" type="ORF">AVEN_77509_1</name>
</gene>
<proteinExistence type="predicted"/>
<protein>
    <recommendedName>
        <fullName evidence="1">RNase H type-1 domain-containing protein</fullName>
    </recommendedName>
</protein>
<dbReference type="AlphaFoldDB" id="A0A4Y2EZ44"/>
<evidence type="ECO:0000313" key="3">
    <source>
        <dbReference type="Proteomes" id="UP000499080"/>
    </source>
</evidence>
<feature type="domain" description="RNase H type-1" evidence="1">
    <location>
        <begin position="1"/>
        <end position="81"/>
    </location>
</feature>